<feature type="transmembrane region" description="Helical" evidence="7">
    <location>
        <begin position="81"/>
        <end position="99"/>
    </location>
</feature>
<dbReference type="GO" id="GO:0015093">
    <property type="term" value="F:ferrous iron transmembrane transporter activity"/>
    <property type="evidence" value="ECO:0007669"/>
    <property type="project" value="TreeGrafter"/>
</dbReference>
<feature type="domain" description="Cation efflux protein transmembrane" evidence="8">
    <location>
        <begin position="14"/>
        <end position="207"/>
    </location>
</feature>
<dbReference type="GO" id="GO:0005886">
    <property type="term" value="C:plasma membrane"/>
    <property type="evidence" value="ECO:0007669"/>
    <property type="project" value="TreeGrafter"/>
</dbReference>
<dbReference type="GO" id="GO:0015086">
    <property type="term" value="F:cadmium ion transmembrane transporter activity"/>
    <property type="evidence" value="ECO:0007669"/>
    <property type="project" value="TreeGrafter"/>
</dbReference>
<comment type="similarity">
    <text evidence="2">Belongs to the cation diffusion facilitator (CDF) transporter (TC 2.A.4) family.</text>
</comment>
<dbReference type="GO" id="GO:0006882">
    <property type="term" value="P:intracellular zinc ion homeostasis"/>
    <property type="evidence" value="ECO:0007669"/>
    <property type="project" value="TreeGrafter"/>
</dbReference>
<accession>A0A7V3YGS4</accession>
<keyword evidence="4 7" id="KW-0812">Transmembrane</keyword>
<evidence type="ECO:0000256" key="2">
    <source>
        <dbReference type="ARBA" id="ARBA00008114"/>
    </source>
</evidence>
<sequence length="294" mass="32441">MDERIRYIALRRILLYVLFCNLGVALAKVLYGKMAGIASITADGFHSLSDGASNIIGLFGLAFAFRPADASHPYGHKKFETFASLGIAMLLFGAASEIVREVWARLSTSRVPEIRSESFVIIAVTILVNTLVVFWEKSVGRKWRSDFLLADALHTQSDIFVSLGVFGTLVAVRLGLPWVDTLTALVIVGLIVRAGIAIIRESSRILCDENVLHPEAIAHVVQGIPAVQGCHKIRTRGRADDIHLDLHVLVDENMSVEEAHRISEEVEQAIKQKFNGVTDVTVHIEPTTEKEEHQ</sequence>
<dbReference type="InterPro" id="IPR036837">
    <property type="entry name" value="Cation_efflux_CTD_sf"/>
</dbReference>
<keyword evidence="3" id="KW-0813">Transport</keyword>
<evidence type="ECO:0000256" key="7">
    <source>
        <dbReference type="SAM" id="Phobius"/>
    </source>
</evidence>
<keyword evidence="6 7" id="KW-0472">Membrane</keyword>
<evidence type="ECO:0000313" key="10">
    <source>
        <dbReference type="EMBL" id="HGI30813.1"/>
    </source>
</evidence>
<evidence type="ECO:0000259" key="8">
    <source>
        <dbReference type="Pfam" id="PF01545"/>
    </source>
</evidence>
<feature type="transmembrane region" description="Helical" evidence="7">
    <location>
        <begin position="12"/>
        <end position="31"/>
    </location>
</feature>
<comment type="caution">
    <text evidence="10">The sequence shown here is derived from an EMBL/GenBank/DDBJ whole genome shotgun (WGS) entry which is preliminary data.</text>
</comment>
<dbReference type="SUPFAM" id="SSF160240">
    <property type="entry name" value="Cation efflux protein cytoplasmic domain-like"/>
    <property type="match status" value="1"/>
</dbReference>
<reference evidence="10" key="1">
    <citation type="journal article" date="2020" name="mSystems">
        <title>Genome- and Community-Level Interaction Insights into Carbon Utilization and Element Cycling Functions of Hydrothermarchaeota in Hydrothermal Sediment.</title>
        <authorList>
            <person name="Zhou Z."/>
            <person name="Liu Y."/>
            <person name="Xu W."/>
            <person name="Pan J."/>
            <person name="Luo Z.H."/>
            <person name="Li M."/>
        </authorList>
    </citation>
    <scope>NUCLEOTIDE SEQUENCE [LARGE SCALE GENOMIC DNA]</scope>
    <source>
        <strain evidence="10">SpSt-747</strain>
    </source>
</reference>
<dbReference type="InterPro" id="IPR050291">
    <property type="entry name" value="CDF_Transporter"/>
</dbReference>
<dbReference type="EMBL" id="DTFV01000084">
    <property type="protein sequence ID" value="HGI30813.1"/>
    <property type="molecule type" value="Genomic_DNA"/>
</dbReference>
<dbReference type="InterPro" id="IPR058533">
    <property type="entry name" value="Cation_efflux_TM"/>
</dbReference>
<dbReference type="InterPro" id="IPR027470">
    <property type="entry name" value="Cation_efflux_CTD"/>
</dbReference>
<dbReference type="AlphaFoldDB" id="A0A7V3YGS4"/>
<comment type="subcellular location">
    <subcellularLocation>
        <location evidence="1">Membrane</location>
        <topology evidence="1">Multi-pass membrane protein</topology>
    </subcellularLocation>
</comment>
<dbReference type="Gene3D" id="1.20.1510.10">
    <property type="entry name" value="Cation efflux protein transmembrane domain"/>
    <property type="match status" value="1"/>
</dbReference>
<protein>
    <submittedName>
        <fullName evidence="10">Cation transporter</fullName>
    </submittedName>
</protein>
<feature type="domain" description="Cation efflux protein cytoplasmic" evidence="9">
    <location>
        <begin position="215"/>
        <end position="286"/>
    </location>
</feature>
<organism evidence="10">
    <name type="scientific">Candidatus Caldatribacterium californiense</name>
    <dbReference type="NCBI Taxonomy" id="1454726"/>
    <lineage>
        <taxon>Bacteria</taxon>
        <taxon>Pseudomonadati</taxon>
        <taxon>Atribacterota</taxon>
        <taxon>Atribacteria</taxon>
        <taxon>Atribacterales</taxon>
        <taxon>Candidatus Caldatribacteriaceae</taxon>
        <taxon>Candidatus Caldatribacterium</taxon>
    </lineage>
</organism>
<dbReference type="NCBIfam" id="TIGR01297">
    <property type="entry name" value="CDF"/>
    <property type="match status" value="1"/>
</dbReference>
<evidence type="ECO:0000256" key="1">
    <source>
        <dbReference type="ARBA" id="ARBA00004141"/>
    </source>
</evidence>
<evidence type="ECO:0000256" key="6">
    <source>
        <dbReference type="ARBA" id="ARBA00023136"/>
    </source>
</evidence>
<evidence type="ECO:0000256" key="4">
    <source>
        <dbReference type="ARBA" id="ARBA00022692"/>
    </source>
</evidence>
<dbReference type="Gene3D" id="3.30.70.1350">
    <property type="entry name" value="Cation efflux protein, cytoplasmic domain"/>
    <property type="match status" value="1"/>
</dbReference>
<name>A0A7V3YGS4_9BACT</name>
<dbReference type="PANTHER" id="PTHR43840:SF15">
    <property type="entry name" value="MITOCHONDRIAL METAL TRANSPORTER 1-RELATED"/>
    <property type="match status" value="1"/>
</dbReference>
<feature type="transmembrane region" description="Helical" evidence="7">
    <location>
        <begin position="119"/>
        <end position="136"/>
    </location>
</feature>
<dbReference type="InterPro" id="IPR027469">
    <property type="entry name" value="Cation_efflux_TMD_sf"/>
</dbReference>
<gene>
    <name evidence="10" type="ORF">ENV30_05840</name>
</gene>
<dbReference type="SUPFAM" id="SSF161111">
    <property type="entry name" value="Cation efflux protein transmembrane domain-like"/>
    <property type="match status" value="1"/>
</dbReference>
<evidence type="ECO:0000256" key="3">
    <source>
        <dbReference type="ARBA" id="ARBA00022448"/>
    </source>
</evidence>
<dbReference type="Pfam" id="PF01545">
    <property type="entry name" value="Cation_efflux"/>
    <property type="match status" value="1"/>
</dbReference>
<dbReference type="PANTHER" id="PTHR43840">
    <property type="entry name" value="MITOCHONDRIAL METAL TRANSPORTER 1-RELATED"/>
    <property type="match status" value="1"/>
</dbReference>
<keyword evidence="5 7" id="KW-1133">Transmembrane helix</keyword>
<evidence type="ECO:0000256" key="5">
    <source>
        <dbReference type="ARBA" id="ARBA00022989"/>
    </source>
</evidence>
<evidence type="ECO:0000259" key="9">
    <source>
        <dbReference type="Pfam" id="PF16916"/>
    </source>
</evidence>
<dbReference type="Pfam" id="PF16916">
    <property type="entry name" value="ZT_dimer"/>
    <property type="match status" value="1"/>
</dbReference>
<feature type="transmembrane region" description="Helical" evidence="7">
    <location>
        <begin position="182"/>
        <end position="199"/>
    </location>
</feature>
<proteinExistence type="inferred from homology"/>
<dbReference type="InterPro" id="IPR002524">
    <property type="entry name" value="Cation_efflux"/>
</dbReference>
<dbReference type="GO" id="GO:0015341">
    <property type="term" value="F:zinc efflux antiporter activity"/>
    <property type="evidence" value="ECO:0007669"/>
    <property type="project" value="TreeGrafter"/>
</dbReference>